<dbReference type="Proteomes" id="UP000225706">
    <property type="component" value="Unassembled WGS sequence"/>
</dbReference>
<dbReference type="AlphaFoldDB" id="A0A2B4S9G5"/>
<feature type="domain" description="C2H2-type" evidence="4">
    <location>
        <begin position="167"/>
        <end position="189"/>
    </location>
</feature>
<keyword evidence="6" id="KW-1185">Reference proteome</keyword>
<proteinExistence type="predicted"/>
<accession>A0A2B4S9G5</accession>
<keyword evidence="2" id="KW-0863">Zinc-finger</keyword>
<name>A0A2B4S9G5_STYPI</name>
<dbReference type="SUPFAM" id="SSF57667">
    <property type="entry name" value="beta-beta-alpha zinc fingers"/>
    <property type="match status" value="1"/>
</dbReference>
<sequence length="284" mass="32184">MPLRSKKQTRVLDSMSSCLQSVTPCPISRTLLLKMCSRCKVSITYASMFGHYRSRGTLEQEKTIAQAFVKFLEDSGRKQDMLVIQLKNIYQGEFRSLNPSFDRSISFSRVLNALTYHLNVCQQLQDRVIFGGGEAAALQLLTDDSVEPQENDDLCYRSLSSLRPFYCEVCKRGLGNAMAYQKHLEGVKHRQQKILITIRKSLKKPELVFDKNGIRVTSDPAGDEHGVIELKVESGTYGQIVLIIENLSEEIITLKDITLLWSVNFFDYREISSIGPDEGQLYPG</sequence>
<evidence type="ECO:0000259" key="4">
    <source>
        <dbReference type="PROSITE" id="PS00028"/>
    </source>
</evidence>
<protein>
    <recommendedName>
        <fullName evidence="4">C2H2-type domain-containing protein</fullName>
    </recommendedName>
</protein>
<evidence type="ECO:0000313" key="6">
    <source>
        <dbReference type="Proteomes" id="UP000225706"/>
    </source>
</evidence>
<dbReference type="InterPro" id="IPR022755">
    <property type="entry name" value="Znf_C2H2_jaz"/>
</dbReference>
<dbReference type="InterPro" id="IPR036236">
    <property type="entry name" value="Znf_C2H2_sf"/>
</dbReference>
<keyword evidence="3" id="KW-0862">Zinc</keyword>
<evidence type="ECO:0000256" key="2">
    <source>
        <dbReference type="ARBA" id="ARBA00022771"/>
    </source>
</evidence>
<dbReference type="EMBL" id="LSMT01000145">
    <property type="protein sequence ID" value="PFX25673.1"/>
    <property type="molecule type" value="Genomic_DNA"/>
</dbReference>
<organism evidence="5 6">
    <name type="scientific">Stylophora pistillata</name>
    <name type="common">Smooth cauliflower coral</name>
    <dbReference type="NCBI Taxonomy" id="50429"/>
    <lineage>
        <taxon>Eukaryota</taxon>
        <taxon>Metazoa</taxon>
        <taxon>Cnidaria</taxon>
        <taxon>Anthozoa</taxon>
        <taxon>Hexacorallia</taxon>
        <taxon>Scleractinia</taxon>
        <taxon>Astrocoeniina</taxon>
        <taxon>Pocilloporidae</taxon>
        <taxon>Stylophora</taxon>
    </lineage>
</organism>
<reference evidence="6" key="1">
    <citation type="journal article" date="2017" name="bioRxiv">
        <title>Comparative analysis of the genomes of Stylophora pistillata and Acropora digitifera provides evidence for extensive differences between species of corals.</title>
        <authorList>
            <person name="Voolstra C.R."/>
            <person name="Li Y."/>
            <person name="Liew Y.J."/>
            <person name="Baumgarten S."/>
            <person name="Zoccola D."/>
            <person name="Flot J.-F."/>
            <person name="Tambutte S."/>
            <person name="Allemand D."/>
            <person name="Aranda M."/>
        </authorList>
    </citation>
    <scope>NUCLEOTIDE SEQUENCE [LARGE SCALE GENOMIC DNA]</scope>
</reference>
<keyword evidence="1" id="KW-0479">Metal-binding</keyword>
<comment type="caution">
    <text evidence="5">The sequence shown here is derived from an EMBL/GenBank/DDBJ whole genome shotgun (WGS) entry which is preliminary data.</text>
</comment>
<evidence type="ECO:0000313" key="5">
    <source>
        <dbReference type="EMBL" id="PFX25673.1"/>
    </source>
</evidence>
<dbReference type="InterPro" id="IPR013087">
    <property type="entry name" value="Znf_C2H2_type"/>
</dbReference>
<dbReference type="Pfam" id="PF12171">
    <property type="entry name" value="zf-C2H2_jaz"/>
    <property type="match status" value="1"/>
</dbReference>
<evidence type="ECO:0000256" key="3">
    <source>
        <dbReference type="ARBA" id="ARBA00022833"/>
    </source>
</evidence>
<dbReference type="Gene3D" id="3.30.160.60">
    <property type="entry name" value="Classic Zinc Finger"/>
    <property type="match status" value="1"/>
</dbReference>
<evidence type="ECO:0000256" key="1">
    <source>
        <dbReference type="ARBA" id="ARBA00022723"/>
    </source>
</evidence>
<dbReference type="OrthoDB" id="5985279at2759"/>
<gene>
    <name evidence="5" type="ORF">AWC38_SpisGene9696</name>
</gene>
<dbReference type="GO" id="GO:0008270">
    <property type="term" value="F:zinc ion binding"/>
    <property type="evidence" value="ECO:0007669"/>
    <property type="project" value="UniProtKB-KW"/>
</dbReference>
<dbReference type="PROSITE" id="PS00028">
    <property type="entry name" value="ZINC_FINGER_C2H2_1"/>
    <property type="match status" value="1"/>
</dbReference>